<evidence type="ECO:0008006" key="4">
    <source>
        <dbReference type="Google" id="ProtNLM"/>
    </source>
</evidence>
<accession>A0ABU9S973</accession>
<keyword evidence="3" id="KW-1185">Reference proteome</keyword>
<evidence type="ECO:0000313" key="2">
    <source>
        <dbReference type="EMBL" id="MEM5447408.1"/>
    </source>
</evidence>
<protein>
    <recommendedName>
        <fullName evidence="4">FecR protein domain-containing protein</fullName>
    </recommendedName>
</protein>
<name>A0ABU9S973_9BURK</name>
<dbReference type="RefSeq" id="WP_406951770.1">
    <property type="nucleotide sequence ID" value="NZ_JAYMRW010000003.1"/>
</dbReference>
<dbReference type="EMBL" id="JAYMRW010000003">
    <property type="protein sequence ID" value="MEM5447408.1"/>
    <property type="molecule type" value="Genomic_DNA"/>
</dbReference>
<organism evidence="2 3">
    <name type="scientific">Paraburkholderia guartelaensis</name>
    <dbReference type="NCBI Taxonomy" id="2546446"/>
    <lineage>
        <taxon>Bacteria</taxon>
        <taxon>Pseudomonadati</taxon>
        <taxon>Pseudomonadota</taxon>
        <taxon>Betaproteobacteria</taxon>
        <taxon>Burkholderiales</taxon>
        <taxon>Burkholderiaceae</taxon>
        <taxon>Paraburkholderia</taxon>
    </lineage>
</organism>
<keyword evidence="1" id="KW-0732">Signal</keyword>
<reference evidence="2 3" key="1">
    <citation type="submission" date="2024-01" db="EMBL/GenBank/DDBJ databases">
        <title>The diversity of rhizobia nodulating Mimosa spp. in eleven states of Brazil covering several biomes is determined by host plant, location, and edaphic factors.</title>
        <authorList>
            <person name="Rouws L."/>
            <person name="Barauna A."/>
            <person name="Beukes C."/>
            <person name="De Faria S.M."/>
            <person name="Gross E."/>
            <person name="Dos Reis Junior F.B."/>
            <person name="Simon M."/>
            <person name="Maluk M."/>
            <person name="Odee D.W."/>
            <person name="Kenicer G."/>
            <person name="Young J.P.W."/>
            <person name="Reis V.M."/>
            <person name="Zilli J."/>
            <person name="James E.K."/>
        </authorList>
    </citation>
    <scope>NUCLEOTIDE SEQUENCE [LARGE SCALE GENOMIC DNA]</scope>
    <source>
        <strain evidence="2 3">JPY164</strain>
    </source>
</reference>
<feature type="chain" id="PRO_5047339265" description="FecR protein domain-containing protein" evidence="1">
    <location>
        <begin position="25"/>
        <end position="280"/>
    </location>
</feature>
<evidence type="ECO:0000256" key="1">
    <source>
        <dbReference type="SAM" id="SignalP"/>
    </source>
</evidence>
<evidence type="ECO:0000313" key="3">
    <source>
        <dbReference type="Proteomes" id="UP001390669"/>
    </source>
</evidence>
<proteinExistence type="predicted"/>
<feature type="signal peptide" evidence="1">
    <location>
        <begin position="1"/>
        <end position="24"/>
    </location>
</feature>
<sequence length="280" mass="29429">MIHRLHLWAAGIVIAAALASPAHAAWRLASSDAPIGVVRGASVTSAAAGDTLRDGDLLESRDGVAHLQDEHGTLVALGPRTRAMLMADAHVALLSGWLKIAAAACASAPCAQVRVDTEAGSLDIGASAAAIIAAPDNTQTVSVFSETGTQTLAAKPPTSLPNGRFASIDSTGRVQISARPTDPFVTTMPVAFRDALQPLAVARPAHIAPPSHAATYGDVARWLDSKLPARKSFPARFRSRLTDRAFRHDVQAHLNTLPDWRALLYPPARPGPGVHNVRYP</sequence>
<dbReference type="Proteomes" id="UP001390669">
    <property type="component" value="Unassembled WGS sequence"/>
</dbReference>
<gene>
    <name evidence="2" type="ORF">VSR33_07860</name>
</gene>
<comment type="caution">
    <text evidence="2">The sequence shown here is derived from an EMBL/GenBank/DDBJ whole genome shotgun (WGS) entry which is preliminary data.</text>
</comment>